<evidence type="ECO:0000313" key="2">
    <source>
        <dbReference type="Proteomes" id="UP000014071"/>
    </source>
</evidence>
<dbReference type="Gene3D" id="1.25.40.10">
    <property type="entry name" value="Tetratricopeptide repeat domain"/>
    <property type="match status" value="1"/>
</dbReference>
<gene>
    <name evidence="1" type="ORF">PHSY_005479</name>
</gene>
<name>R9P959_PSEHS</name>
<organism evidence="1 2">
    <name type="scientific">Pseudozyma hubeiensis (strain SY62)</name>
    <name type="common">Yeast</name>
    <dbReference type="NCBI Taxonomy" id="1305764"/>
    <lineage>
        <taxon>Eukaryota</taxon>
        <taxon>Fungi</taxon>
        <taxon>Dikarya</taxon>
        <taxon>Basidiomycota</taxon>
        <taxon>Ustilaginomycotina</taxon>
        <taxon>Ustilaginomycetes</taxon>
        <taxon>Ustilaginales</taxon>
        <taxon>Ustilaginaceae</taxon>
        <taxon>Pseudozyma</taxon>
    </lineage>
</organism>
<dbReference type="HOGENOM" id="CLU_321632_0_0_1"/>
<evidence type="ECO:0000313" key="1">
    <source>
        <dbReference type="EMBL" id="GAC97891.1"/>
    </source>
</evidence>
<dbReference type="Proteomes" id="UP000014071">
    <property type="component" value="Unassembled WGS sequence"/>
</dbReference>
<dbReference type="InterPro" id="IPR011990">
    <property type="entry name" value="TPR-like_helical_dom_sf"/>
</dbReference>
<proteinExistence type="predicted"/>
<dbReference type="OrthoDB" id="3360377at2759"/>
<protein>
    <submittedName>
        <fullName evidence="1">Uncharacterized protein</fullName>
    </submittedName>
</protein>
<keyword evidence="2" id="KW-1185">Reference proteome</keyword>
<sequence length="923" mass="102073">MRRSQGILPAQDACRSWLQPTQQRRVLSSAAVYPGYAWPASSSTSASTSSPASPLSLSHTKYVASFSKAKGKRPGRSLFAFAYSTSNPAYPLPGSNNEIDPRGVDYSLFEPEDDAYTQHASTSAVVHRATVSERDDFFTATPASTSSSSLSAPSQLLVRLIDQQDFETATTVLNELLALKSPLTEPLPVYSTAALWSIRHGRKKDMLAWMRLCPGYAPGTKHLNTASTTKNTSQARSIANNFRKCFMVLLDSHGDDLRLLQQASMVAAQKGMWSVLQATLAQILRFGTGRIAHSNVSNPELAWEYFHRLVLANQSQRGLKDEALRPAILAATLELRSLYNLGIRTLALAGRLEDAIHWAQKCVEVGQAQSALAQILLVEPFTENLLMEELVKADGYFVEQARTLAQGLARSPARLERHRATDVDAVVARINREAAFRTEESDYAQRPASGLDSAIQTCLEQGDVIAAREHLLSVLRSVTRVRSGEDDVLPEYDEERSSVFAHLPSARVLSELQDTVYKLGTIAVTSSLTETDMHHTPDPESLSGSMQESLTAESFLRPVRIRLSSVRGGRGLWETARLYGLVKKGRWKEAAHFYTGKAGFKIPSGGISNELVSLALDQATSPQVDQRDELDEAQSMRGKHWPSTHAINLMLKALVGICVDAQDYARLQQVYAKWKESSLPTTAGGELSFDQWPPSQRPSSFTLDPFVRAFARLEFTSPDQQVEKWGSSEAVLDVIRDMTEAFRVRPSISTWTIALDCLAREGRERWGSTTEVLTRAVGIRTVSSLEQGWSEQETREKASFPPATLATYTALMRALVRVPQSDGGSMIDQAAAVRDDLLARTVDLDAAARGVDGSEDEVTFWNDLLTRWTAIQEALQQREGLRDDRERWDGVHVVKANQGRTLEVLKEVWMLECARVEDEEAGM</sequence>
<dbReference type="GeneID" id="24110757"/>
<accession>R9P959</accession>
<dbReference type="RefSeq" id="XP_012191478.1">
    <property type="nucleotide sequence ID" value="XM_012336088.1"/>
</dbReference>
<reference evidence="2" key="1">
    <citation type="journal article" date="2013" name="Genome Announc.">
        <title>Draft genome sequence of the basidiomycetous yeast-like fungus Pseudozyma hubeiensis SY62, which produces an abundant amount of the biosurfactant mannosylerythritol lipids.</title>
        <authorList>
            <person name="Konishi M."/>
            <person name="Hatada Y."/>
            <person name="Horiuchi J."/>
        </authorList>
    </citation>
    <scope>NUCLEOTIDE SEQUENCE [LARGE SCALE GENOMIC DNA]</scope>
    <source>
        <strain evidence="2">SY62</strain>
    </source>
</reference>
<dbReference type="AlphaFoldDB" id="R9P959"/>
<dbReference type="EMBL" id="DF238814">
    <property type="protein sequence ID" value="GAC97891.1"/>
    <property type="molecule type" value="Genomic_DNA"/>
</dbReference>
<dbReference type="eggNOG" id="ENOG502R45D">
    <property type="taxonomic scope" value="Eukaryota"/>
</dbReference>